<dbReference type="GO" id="GO:0000226">
    <property type="term" value="P:microtubule cytoskeleton organization"/>
    <property type="evidence" value="ECO:0000318"/>
    <property type="project" value="GO_Central"/>
</dbReference>
<evidence type="ECO:0000313" key="3">
    <source>
        <dbReference type="Proteomes" id="UP000008144"/>
    </source>
</evidence>
<feature type="compositionally biased region" description="Polar residues" evidence="1">
    <location>
        <begin position="132"/>
        <end position="142"/>
    </location>
</feature>
<feature type="compositionally biased region" description="Basic and acidic residues" evidence="1">
    <location>
        <begin position="153"/>
        <end position="168"/>
    </location>
</feature>
<organism evidence="2 3">
    <name type="scientific">Ciona intestinalis</name>
    <name type="common">Transparent sea squirt</name>
    <name type="synonym">Ascidia intestinalis</name>
    <dbReference type="NCBI Taxonomy" id="7719"/>
    <lineage>
        <taxon>Eukaryota</taxon>
        <taxon>Metazoa</taxon>
        <taxon>Chordata</taxon>
        <taxon>Tunicata</taxon>
        <taxon>Ascidiacea</taxon>
        <taxon>Phlebobranchia</taxon>
        <taxon>Cionidae</taxon>
        <taxon>Ciona</taxon>
    </lineage>
</organism>
<evidence type="ECO:0008006" key="4">
    <source>
        <dbReference type="Google" id="ProtNLM"/>
    </source>
</evidence>
<feature type="compositionally biased region" description="Basic and acidic residues" evidence="1">
    <location>
        <begin position="71"/>
        <end position="90"/>
    </location>
</feature>
<dbReference type="GO" id="GO:0005930">
    <property type="term" value="C:axoneme"/>
    <property type="evidence" value="ECO:0000318"/>
    <property type="project" value="GO_Central"/>
</dbReference>
<dbReference type="InterPro" id="IPR029357">
    <property type="entry name" value="SPATA7"/>
</dbReference>
<dbReference type="GeneTree" id="ENSGT00390000014113"/>
<dbReference type="PANTHER" id="PTHR14917">
    <property type="entry name" value="SPERMATOGENESIS-ASSOCIATED PROTEIN 7"/>
    <property type="match status" value="1"/>
</dbReference>
<dbReference type="Pfam" id="PF15244">
    <property type="entry name" value="HSD3"/>
    <property type="match status" value="1"/>
</dbReference>
<name>H2XP59_CIOIN</name>
<dbReference type="Proteomes" id="UP000008144">
    <property type="component" value="Unassembled WGS sequence"/>
</dbReference>
<dbReference type="AlphaFoldDB" id="H2XP59"/>
<keyword evidence="3" id="KW-1185">Reference proteome</keyword>
<dbReference type="Ensembl" id="ENSCINT00000032870.1">
    <property type="protein sequence ID" value="ENSCINP00000031442.1"/>
    <property type="gene ID" value="ENSCING00000019932.1"/>
</dbReference>
<feature type="compositionally biased region" description="Polar residues" evidence="1">
    <location>
        <begin position="40"/>
        <end position="65"/>
    </location>
</feature>
<evidence type="ECO:0000256" key="1">
    <source>
        <dbReference type="SAM" id="MobiDB-lite"/>
    </source>
</evidence>
<dbReference type="STRING" id="7719.ENSCINP00000031442"/>
<protein>
    <recommendedName>
        <fullName evidence="4">Spermatogenesis-associated protein 7</fullName>
    </recommendedName>
</protein>
<reference evidence="3" key="1">
    <citation type="journal article" date="2002" name="Science">
        <title>The draft genome of Ciona intestinalis: insights into chordate and vertebrate origins.</title>
        <authorList>
            <person name="Dehal P."/>
            <person name="Satou Y."/>
            <person name="Campbell R.K."/>
            <person name="Chapman J."/>
            <person name="Degnan B."/>
            <person name="De Tomaso A."/>
            <person name="Davidson B."/>
            <person name="Di Gregorio A."/>
            <person name="Gelpke M."/>
            <person name="Goodstein D.M."/>
            <person name="Harafuji N."/>
            <person name="Hastings K.E."/>
            <person name="Ho I."/>
            <person name="Hotta K."/>
            <person name="Huang W."/>
            <person name="Kawashima T."/>
            <person name="Lemaire P."/>
            <person name="Martinez D."/>
            <person name="Meinertzhagen I.A."/>
            <person name="Necula S."/>
            <person name="Nonaka M."/>
            <person name="Putnam N."/>
            <person name="Rash S."/>
            <person name="Saiga H."/>
            <person name="Satake M."/>
            <person name="Terry A."/>
            <person name="Yamada L."/>
            <person name="Wang H.G."/>
            <person name="Awazu S."/>
            <person name="Azumi K."/>
            <person name="Boore J."/>
            <person name="Branno M."/>
            <person name="Chin-Bow S."/>
            <person name="DeSantis R."/>
            <person name="Doyle S."/>
            <person name="Francino P."/>
            <person name="Keys D.N."/>
            <person name="Haga S."/>
            <person name="Hayashi H."/>
            <person name="Hino K."/>
            <person name="Imai K.S."/>
            <person name="Inaba K."/>
            <person name="Kano S."/>
            <person name="Kobayashi K."/>
            <person name="Kobayashi M."/>
            <person name="Lee B.I."/>
            <person name="Makabe K.W."/>
            <person name="Manohar C."/>
            <person name="Matassi G."/>
            <person name="Medina M."/>
            <person name="Mochizuki Y."/>
            <person name="Mount S."/>
            <person name="Morishita T."/>
            <person name="Miura S."/>
            <person name="Nakayama A."/>
            <person name="Nishizaka S."/>
            <person name="Nomoto H."/>
            <person name="Ohta F."/>
            <person name="Oishi K."/>
            <person name="Rigoutsos I."/>
            <person name="Sano M."/>
            <person name="Sasaki A."/>
            <person name="Sasakura Y."/>
            <person name="Shoguchi E."/>
            <person name="Shin-i T."/>
            <person name="Spagnuolo A."/>
            <person name="Stainier D."/>
            <person name="Suzuki M.M."/>
            <person name="Tassy O."/>
            <person name="Takatori N."/>
            <person name="Tokuoka M."/>
            <person name="Yagi K."/>
            <person name="Yoshizaki F."/>
            <person name="Wada S."/>
            <person name="Zhang C."/>
            <person name="Hyatt P.D."/>
            <person name="Larimer F."/>
            <person name="Detter C."/>
            <person name="Doggett N."/>
            <person name="Glavina T."/>
            <person name="Hawkins T."/>
            <person name="Richardson P."/>
            <person name="Lucas S."/>
            <person name="Kohara Y."/>
            <person name="Levine M."/>
            <person name="Satoh N."/>
            <person name="Rokhsar D.S."/>
        </authorList>
    </citation>
    <scope>NUCLEOTIDE SEQUENCE [LARGE SCALE GENOMIC DNA]</scope>
</reference>
<reference evidence="2" key="2">
    <citation type="submission" date="2025-08" db="UniProtKB">
        <authorList>
            <consortium name="Ensembl"/>
        </authorList>
    </citation>
    <scope>IDENTIFICATION</scope>
</reference>
<accession>H2XP59</accession>
<feature type="compositionally biased region" description="Basic and acidic residues" evidence="1">
    <location>
        <begin position="355"/>
        <end position="364"/>
    </location>
</feature>
<dbReference type="HOGENOM" id="CLU_028379_1_0_1"/>
<feature type="compositionally biased region" description="Acidic residues" evidence="1">
    <location>
        <begin position="365"/>
        <end position="377"/>
    </location>
</feature>
<evidence type="ECO:0000313" key="2">
    <source>
        <dbReference type="Ensembl" id="ENSCINP00000031442.1"/>
    </source>
</evidence>
<feature type="region of interest" description="Disordered" evidence="1">
    <location>
        <begin position="355"/>
        <end position="377"/>
    </location>
</feature>
<dbReference type="GO" id="GO:0036064">
    <property type="term" value="C:ciliary basal body"/>
    <property type="evidence" value="ECO:0000318"/>
    <property type="project" value="GO_Central"/>
</dbReference>
<proteinExistence type="predicted"/>
<feature type="compositionally biased region" description="Basic and acidic residues" evidence="1">
    <location>
        <begin position="194"/>
        <end position="215"/>
    </location>
</feature>
<feature type="compositionally biased region" description="Basic and acidic residues" evidence="1">
    <location>
        <begin position="28"/>
        <end position="37"/>
    </location>
</feature>
<dbReference type="OMA" id="DHMSTHY"/>
<feature type="compositionally biased region" description="Polar residues" evidence="1">
    <location>
        <begin position="111"/>
        <end position="122"/>
    </location>
</feature>
<dbReference type="PANTHER" id="PTHR14917:SF4">
    <property type="entry name" value="SPERMATOGENESIS-ASSOCIATED 7"/>
    <property type="match status" value="1"/>
</dbReference>
<feature type="region of interest" description="Disordered" evidence="1">
    <location>
        <begin position="1"/>
        <end position="226"/>
    </location>
</feature>
<reference evidence="2" key="3">
    <citation type="submission" date="2025-09" db="UniProtKB">
        <authorList>
            <consortium name="Ensembl"/>
        </authorList>
    </citation>
    <scope>IDENTIFICATION</scope>
</reference>
<dbReference type="InParanoid" id="H2XP59"/>
<sequence>MLSHYHNLATIKSAVDHHPPKSTQQSIKKRDQLRRDGMLLQSQTMNQTKYSMTPQSEPNMMSSRGRNQHKSRSEPKFSPRSDPMMEKYYDEEYNTSSRSWSPNHFMETGKSRPSTARPSTARSRGDLRSTNRKNATMKSPRQQVMDVTYNGDYLERHEERFNKTEKPFTPRTKKRPGKSFLSQSKHYSAPTLPKADKEKKKREKKEEDAKTKLEALDASGNYDDDDHSKWVEQQAEFVKKMSLMDGSMRRERDWMETKSFGSSQPTSMGYSETMRRIKLEEEELKYCEFINEVTNDILTKGIYSDQILNQLMDRHLNSSHGLERERLERMLRQLKVDLGISTARSTSSFGRFDTKSKVNEAVKSEEEEIVDDADELD</sequence>